<dbReference type="EMBL" id="FOMJ01000006">
    <property type="protein sequence ID" value="SFD57838.1"/>
    <property type="molecule type" value="Genomic_DNA"/>
</dbReference>
<dbReference type="Pfam" id="PF13501">
    <property type="entry name" value="SoxY"/>
    <property type="match status" value="1"/>
</dbReference>
<dbReference type="AlphaFoldDB" id="A0A1I1TKY0"/>
<sequence>MNRRIFLKGTLAGSAMAAAVGAGLVTPGRVLAAWPKEAFEAESVDNALDNLFGDTSMEAADNINIKAPDIAENGAVVPITVDTDMDGVESIAIISEKNPTPLTSNFKLADNTHGFVSTRIKMGETSDVIALVRANGTSYTARKEVKVTIGGCGG</sequence>
<protein>
    <submittedName>
        <fullName evidence="3">Sulfur-oxidizing protein SoxY</fullName>
    </submittedName>
</protein>
<dbReference type="Proteomes" id="UP000198611">
    <property type="component" value="Unassembled WGS sequence"/>
</dbReference>
<keyword evidence="1" id="KW-0732">Signal</keyword>
<feature type="signal peptide" evidence="1">
    <location>
        <begin position="1"/>
        <end position="32"/>
    </location>
</feature>
<dbReference type="InterPro" id="IPR016568">
    <property type="entry name" value="Sulphur_oxidation_SoxY"/>
</dbReference>
<dbReference type="EMBL" id="FOMJ01000009">
    <property type="protein sequence ID" value="SFD79754.1"/>
    <property type="molecule type" value="Genomic_DNA"/>
</dbReference>
<dbReference type="STRING" id="1123397.SAMN05660831_01891"/>
<evidence type="ECO:0000313" key="3">
    <source>
        <dbReference type="EMBL" id="SFD57838.1"/>
    </source>
</evidence>
<dbReference type="OrthoDB" id="9798154at2"/>
<evidence type="ECO:0000256" key="1">
    <source>
        <dbReference type="SAM" id="SignalP"/>
    </source>
</evidence>
<name>A0A1I1TKY0_9GAMM</name>
<dbReference type="PIRSF" id="PIRSF010312">
    <property type="entry name" value="Sulphur_oxidation_SoxY"/>
    <property type="match status" value="1"/>
</dbReference>
<evidence type="ECO:0000259" key="2">
    <source>
        <dbReference type="Pfam" id="PF13501"/>
    </source>
</evidence>
<dbReference type="Gene3D" id="2.60.40.2470">
    <property type="entry name" value="SoxY domain"/>
    <property type="match status" value="1"/>
</dbReference>
<feature type="domain" description="Ig-like SoxY" evidence="2">
    <location>
        <begin position="50"/>
        <end position="152"/>
    </location>
</feature>
<reference evidence="3 5" key="1">
    <citation type="submission" date="2016-10" db="EMBL/GenBank/DDBJ databases">
        <authorList>
            <person name="de Groot N.N."/>
        </authorList>
    </citation>
    <scope>NUCLEOTIDE SEQUENCE [LARGE SCALE GENOMIC DNA]</scope>
    <source>
        <strain evidence="3 5">HL3</strain>
    </source>
</reference>
<dbReference type="InterPro" id="IPR032711">
    <property type="entry name" value="SoxY"/>
</dbReference>
<feature type="chain" id="PRO_5011896120" evidence="1">
    <location>
        <begin position="33"/>
        <end position="154"/>
    </location>
</feature>
<gene>
    <name evidence="3" type="ORF">SAMN05660831_01891</name>
    <name evidence="4" type="ORF">SAMN05660831_02310</name>
</gene>
<dbReference type="InterPro" id="IPR006311">
    <property type="entry name" value="TAT_signal"/>
</dbReference>
<accession>A0A1I1TKY0</accession>
<proteinExistence type="predicted"/>
<dbReference type="NCBIfam" id="TIGR04488">
    <property type="entry name" value="SoxY_true_GGCGG"/>
    <property type="match status" value="1"/>
</dbReference>
<organism evidence="3 5">
    <name type="scientific">Thiohalospira halophila DSM 15071</name>
    <dbReference type="NCBI Taxonomy" id="1123397"/>
    <lineage>
        <taxon>Bacteria</taxon>
        <taxon>Pseudomonadati</taxon>
        <taxon>Pseudomonadota</taxon>
        <taxon>Gammaproteobacteria</taxon>
        <taxon>Thiohalospirales</taxon>
        <taxon>Thiohalospiraceae</taxon>
        <taxon>Thiohalospira</taxon>
    </lineage>
</organism>
<evidence type="ECO:0000313" key="5">
    <source>
        <dbReference type="Proteomes" id="UP000198611"/>
    </source>
</evidence>
<dbReference type="RefSeq" id="WP_093428523.1">
    <property type="nucleotide sequence ID" value="NZ_FOMJ01000006.1"/>
</dbReference>
<keyword evidence="5" id="KW-1185">Reference proteome</keyword>
<dbReference type="PROSITE" id="PS51318">
    <property type="entry name" value="TAT"/>
    <property type="match status" value="1"/>
</dbReference>
<evidence type="ECO:0000313" key="4">
    <source>
        <dbReference type="EMBL" id="SFD79754.1"/>
    </source>
</evidence>
<dbReference type="InterPro" id="IPR038162">
    <property type="entry name" value="SoxY_sf"/>
</dbReference>